<accession>A0ABD2PAM2</accession>
<dbReference type="AlphaFoldDB" id="A0ABD2PAM2"/>
<dbReference type="EMBL" id="JABFTP020000185">
    <property type="protein sequence ID" value="KAL3288018.1"/>
    <property type="molecule type" value="Genomic_DNA"/>
</dbReference>
<protein>
    <submittedName>
        <fullName evidence="2">Uncharacterized protein</fullName>
    </submittedName>
</protein>
<feature type="coiled-coil region" evidence="1">
    <location>
        <begin position="39"/>
        <end position="76"/>
    </location>
</feature>
<keyword evidence="3" id="KW-1185">Reference proteome</keyword>
<evidence type="ECO:0000313" key="3">
    <source>
        <dbReference type="Proteomes" id="UP001516400"/>
    </source>
</evidence>
<proteinExistence type="predicted"/>
<reference evidence="2 3" key="1">
    <citation type="journal article" date="2021" name="BMC Biol.">
        <title>Horizontally acquired antibacterial genes associated with adaptive radiation of ladybird beetles.</title>
        <authorList>
            <person name="Li H.S."/>
            <person name="Tang X.F."/>
            <person name="Huang Y.H."/>
            <person name="Xu Z.Y."/>
            <person name="Chen M.L."/>
            <person name="Du X.Y."/>
            <person name="Qiu B.Y."/>
            <person name="Chen P.T."/>
            <person name="Zhang W."/>
            <person name="Slipinski A."/>
            <person name="Escalona H.E."/>
            <person name="Waterhouse R.M."/>
            <person name="Zwick A."/>
            <person name="Pang H."/>
        </authorList>
    </citation>
    <scope>NUCLEOTIDE SEQUENCE [LARGE SCALE GENOMIC DNA]</scope>
    <source>
        <strain evidence="2">SYSU2018</strain>
    </source>
</reference>
<dbReference type="Proteomes" id="UP001516400">
    <property type="component" value="Unassembled WGS sequence"/>
</dbReference>
<gene>
    <name evidence="2" type="ORF">HHI36_002470</name>
</gene>
<name>A0ABD2PAM2_9CUCU</name>
<sequence>MEFSEAQKEYLGRLITGYSQTINDRIDAQETGEQLVKVKTDTEEKFKEYEERIEKLDDENRKLLDQLANLKKKQRKNNLIIHGASLENEKPGQIIANVFRDAMNVSIETGDLNDDDAQ</sequence>
<comment type="caution">
    <text evidence="2">The sequence shown here is derived from an EMBL/GenBank/DDBJ whole genome shotgun (WGS) entry which is preliminary data.</text>
</comment>
<evidence type="ECO:0000313" key="2">
    <source>
        <dbReference type="EMBL" id="KAL3288018.1"/>
    </source>
</evidence>
<keyword evidence="1" id="KW-0175">Coiled coil</keyword>
<organism evidence="2 3">
    <name type="scientific">Cryptolaemus montrouzieri</name>
    <dbReference type="NCBI Taxonomy" id="559131"/>
    <lineage>
        <taxon>Eukaryota</taxon>
        <taxon>Metazoa</taxon>
        <taxon>Ecdysozoa</taxon>
        <taxon>Arthropoda</taxon>
        <taxon>Hexapoda</taxon>
        <taxon>Insecta</taxon>
        <taxon>Pterygota</taxon>
        <taxon>Neoptera</taxon>
        <taxon>Endopterygota</taxon>
        <taxon>Coleoptera</taxon>
        <taxon>Polyphaga</taxon>
        <taxon>Cucujiformia</taxon>
        <taxon>Coccinelloidea</taxon>
        <taxon>Coccinellidae</taxon>
        <taxon>Scymninae</taxon>
        <taxon>Scymnini</taxon>
        <taxon>Cryptolaemus</taxon>
    </lineage>
</organism>
<evidence type="ECO:0000256" key="1">
    <source>
        <dbReference type="SAM" id="Coils"/>
    </source>
</evidence>